<dbReference type="Pfam" id="PF07045">
    <property type="entry name" value="DUF1330"/>
    <property type="match status" value="1"/>
</dbReference>
<dbReference type="PANTHER" id="PTHR41521">
    <property type="match status" value="1"/>
</dbReference>
<dbReference type="PANTHER" id="PTHR41521:SF4">
    <property type="entry name" value="BLR0684 PROTEIN"/>
    <property type="match status" value="1"/>
</dbReference>
<comment type="caution">
    <text evidence="2">The sequence shown here is derived from an EMBL/GenBank/DDBJ whole genome shotgun (WGS) entry which is preliminary data.</text>
</comment>
<dbReference type="Proteomes" id="UP000218767">
    <property type="component" value="Unassembled WGS sequence"/>
</dbReference>
<proteinExistence type="predicted"/>
<evidence type="ECO:0000313" key="3">
    <source>
        <dbReference type="Proteomes" id="UP000218767"/>
    </source>
</evidence>
<evidence type="ECO:0000259" key="1">
    <source>
        <dbReference type="Pfam" id="PF07045"/>
    </source>
</evidence>
<evidence type="ECO:0000313" key="2">
    <source>
        <dbReference type="EMBL" id="PCI76646.1"/>
    </source>
</evidence>
<feature type="domain" description="DUF1330" evidence="1">
    <location>
        <begin position="3"/>
        <end position="94"/>
    </location>
</feature>
<dbReference type="Gene3D" id="3.30.70.100">
    <property type="match status" value="1"/>
</dbReference>
<gene>
    <name evidence="2" type="ORF">COB20_09970</name>
</gene>
<reference evidence="3" key="1">
    <citation type="submission" date="2017-08" db="EMBL/GenBank/DDBJ databases">
        <title>A dynamic microbial community with high functional redundancy inhabits the cold, oxic subseafloor aquifer.</title>
        <authorList>
            <person name="Tully B.J."/>
            <person name="Wheat C.G."/>
            <person name="Glazer B.T."/>
            <person name="Huber J.A."/>
        </authorList>
    </citation>
    <scope>NUCLEOTIDE SEQUENCE [LARGE SCALE GENOMIC DNA]</scope>
</reference>
<dbReference type="AlphaFoldDB" id="A0A2A4X2A2"/>
<sequence length="96" mass="10699">MNAYLVLDLTIHDMESFTEYVEKIPAVIGKHDGSYAVQGQIPTVLEGDWKPDRLVVIEFPSRDNAKAFLADPEAQALFAIRHRATTSKLLLVDGTE</sequence>
<accession>A0A2A4X2A2</accession>
<dbReference type="EMBL" id="NVUL01000054">
    <property type="protein sequence ID" value="PCI76646.1"/>
    <property type="molecule type" value="Genomic_DNA"/>
</dbReference>
<dbReference type="InterPro" id="IPR011008">
    <property type="entry name" value="Dimeric_a/b-barrel"/>
</dbReference>
<name>A0A2A4X2A2_9GAMM</name>
<protein>
    <recommendedName>
        <fullName evidence="1">DUF1330 domain-containing protein</fullName>
    </recommendedName>
</protein>
<dbReference type="SUPFAM" id="SSF54909">
    <property type="entry name" value="Dimeric alpha+beta barrel"/>
    <property type="match status" value="1"/>
</dbReference>
<organism evidence="2 3">
    <name type="scientific">SAR86 cluster bacterium</name>
    <dbReference type="NCBI Taxonomy" id="2030880"/>
    <lineage>
        <taxon>Bacteria</taxon>
        <taxon>Pseudomonadati</taxon>
        <taxon>Pseudomonadota</taxon>
        <taxon>Gammaproteobacteria</taxon>
        <taxon>SAR86 cluster</taxon>
    </lineage>
</organism>
<dbReference type="InterPro" id="IPR010753">
    <property type="entry name" value="DUF1330"/>
</dbReference>